<comment type="caution">
    <text evidence="2">The sequence shown here is derived from an EMBL/GenBank/DDBJ whole genome shotgun (WGS) entry which is preliminary data.</text>
</comment>
<reference evidence="2 3" key="2">
    <citation type="submission" date="2019-09" db="EMBL/GenBank/DDBJ databases">
        <authorList>
            <person name="Jin C."/>
        </authorList>
    </citation>
    <scope>NUCLEOTIDE SEQUENCE [LARGE SCALE GENOMIC DNA]</scope>
    <source>
        <strain evidence="2 3">AN110305</strain>
    </source>
</reference>
<organism evidence="2 3">
    <name type="scientific">Solihabitans fulvus</name>
    <dbReference type="NCBI Taxonomy" id="1892852"/>
    <lineage>
        <taxon>Bacteria</taxon>
        <taxon>Bacillati</taxon>
        <taxon>Actinomycetota</taxon>
        <taxon>Actinomycetes</taxon>
        <taxon>Pseudonocardiales</taxon>
        <taxon>Pseudonocardiaceae</taxon>
        <taxon>Solihabitans</taxon>
    </lineage>
</organism>
<accession>A0A5B2WRJ4</accession>
<gene>
    <name evidence="2" type="ORF">F0L68_33365</name>
</gene>
<keyword evidence="3" id="KW-1185">Reference proteome</keyword>
<feature type="region of interest" description="Disordered" evidence="1">
    <location>
        <begin position="321"/>
        <end position="350"/>
    </location>
</feature>
<evidence type="ECO:0000313" key="2">
    <source>
        <dbReference type="EMBL" id="KAA2253302.1"/>
    </source>
</evidence>
<dbReference type="OrthoDB" id="4025922at2"/>
<dbReference type="RefSeq" id="WP_149853867.1">
    <property type="nucleotide sequence ID" value="NZ_VUOB01000067.1"/>
</dbReference>
<dbReference type="InterPro" id="IPR036465">
    <property type="entry name" value="vWFA_dom_sf"/>
</dbReference>
<feature type="compositionally biased region" description="Low complexity" evidence="1">
    <location>
        <begin position="339"/>
        <end position="350"/>
    </location>
</feature>
<protein>
    <submittedName>
        <fullName evidence="2">VWA domain-containing protein</fullName>
    </submittedName>
</protein>
<dbReference type="EMBL" id="VUOB01000067">
    <property type="protein sequence ID" value="KAA2253302.1"/>
    <property type="molecule type" value="Genomic_DNA"/>
</dbReference>
<reference evidence="2 3" key="1">
    <citation type="submission" date="2019-09" db="EMBL/GenBank/DDBJ databases">
        <title>Goodfellowia gen. nov., a new genus of the Pseudonocardineae related to Actinoalloteichus, containing Goodfellowia coeruleoviolacea gen. nov., comb. nov. gen. nov., comb. nov.</title>
        <authorList>
            <person name="Labeda D."/>
        </authorList>
    </citation>
    <scope>NUCLEOTIDE SEQUENCE [LARGE SCALE GENOMIC DNA]</scope>
    <source>
        <strain evidence="2 3">AN110305</strain>
    </source>
</reference>
<dbReference type="InterPro" id="IPR008912">
    <property type="entry name" value="Uncharacterised_CoxE"/>
</dbReference>
<proteinExistence type="predicted"/>
<dbReference type="AlphaFoldDB" id="A0A5B2WRJ4"/>
<dbReference type="Proteomes" id="UP000323454">
    <property type="component" value="Unassembled WGS sequence"/>
</dbReference>
<sequence length="587" mass="61457">MTAHTITDPAATGSAVFPAAPGWDTLSAALTAEVPVIADRDDLLVSIAPGAGHGAPACFLPATAMIEVDGVHMPVDPATARPHLTSDRTRYAPMWGAMTHECGHSKHTRWHTGVPADTDPEVVDAALLLEEPRIERAQVRRRPDDRHWLRACVKTIVTGGLTLDDPKFPAKMTPRDAAHTAALFLGRTDGGILTRAETAPVARAVETVLGEEKLARLRAVWRAAFRVADDDTDAMLDLGRQWCAIIGPDPDTTPPHLSDPDADTDDPTATPAPSPLADAIGKTLGKVARAVARAKLPEDPAEIAARKKAATDAARAKADKAAEKVFDTAPGSSGDGDTETTGTRPPTTAERTAARVLSRALTTAGVRERVVTKSTSPIPPGRLRMRGAVQREAQRAAGAIPTAEPFTRTTRTPVPTPPLRLGIACDVSGSMGAFAGPVASTAWIMANAAAQTSIPADTATVIFGAHVRPITRPGTTPKAVTEFAANDDWEAVDTAIDALDGALGLSQPGAARLLVIVSDGFVPDLVRRNAQRLVDRLRATGCAVLWLAPHGYSEPLTGATMHVMTDPTATAQAIGRAATAALRAATH</sequence>
<evidence type="ECO:0000313" key="3">
    <source>
        <dbReference type="Proteomes" id="UP000323454"/>
    </source>
</evidence>
<name>A0A5B2WRJ4_9PSEU</name>
<feature type="compositionally biased region" description="Low complexity" evidence="1">
    <location>
        <begin position="267"/>
        <end position="279"/>
    </location>
</feature>
<evidence type="ECO:0000256" key="1">
    <source>
        <dbReference type="SAM" id="MobiDB-lite"/>
    </source>
</evidence>
<dbReference type="SUPFAM" id="SSF53300">
    <property type="entry name" value="vWA-like"/>
    <property type="match status" value="1"/>
</dbReference>
<dbReference type="Pfam" id="PF05762">
    <property type="entry name" value="VWA_CoxE"/>
    <property type="match status" value="1"/>
</dbReference>
<feature type="region of interest" description="Disordered" evidence="1">
    <location>
        <begin position="246"/>
        <end position="279"/>
    </location>
</feature>